<reference evidence="3" key="2">
    <citation type="submission" date="2015-07" db="EMBL/GenBank/DDBJ databases">
        <title>MeaNS - Measles Nucleotide Surveillance Program.</title>
        <authorList>
            <person name="Tran T."/>
            <person name="Druce J."/>
        </authorList>
    </citation>
    <scope>NUCLEOTIDE SEQUENCE</scope>
    <source>
        <strain evidence="3">DSM 9887</strain>
    </source>
</reference>
<dbReference type="PROSITE" id="PS51257">
    <property type="entry name" value="PROKAR_LIPOPROTEIN"/>
    <property type="match status" value="1"/>
</dbReference>
<evidence type="ECO:0000313" key="3">
    <source>
        <dbReference type="EMBL" id="KNB68549.1"/>
    </source>
</evidence>
<evidence type="ECO:0000313" key="4">
    <source>
        <dbReference type="Proteomes" id="UP000036834"/>
    </source>
</evidence>
<keyword evidence="1" id="KW-0732">Signal</keyword>
<dbReference type="OrthoDB" id="2476396at2"/>
<dbReference type="EMBL" id="LGIQ01000017">
    <property type="protein sequence ID" value="KNB68549.1"/>
    <property type="molecule type" value="Genomic_DNA"/>
</dbReference>
<feature type="signal peptide" evidence="1">
    <location>
        <begin position="1"/>
        <end position="23"/>
    </location>
</feature>
<reference evidence="2 5" key="3">
    <citation type="submission" date="2019-06" db="EMBL/GenBank/DDBJ databases">
        <title>Whole genome shotgun sequence of Brevibacillus reuszeri NBRC 15719.</title>
        <authorList>
            <person name="Hosoyama A."/>
            <person name="Uohara A."/>
            <person name="Ohji S."/>
            <person name="Ichikawa N."/>
        </authorList>
    </citation>
    <scope>NUCLEOTIDE SEQUENCE [LARGE SCALE GENOMIC DNA]</scope>
    <source>
        <strain evidence="2 5">NBRC 15719</strain>
    </source>
</reference>
<gene>
    <name evidence="3" type="ORF">ADS79_31725</name>
    <name evidence="2" type="ORF">BRE01_27450</name>
</gene>
<accession>A0A0K9YIP6</accession>
<dbReference type="EMBL" id="BJON01000010">
    <property type="protein sequence ID" value="GED69043.1"/>
    <property type="molecule type" value="Genomic_DNA"/>
</dbReference>
<sequence length="301" mass="34090">MHKRWTLCMMTLLCTALVGCTHMGVKQNAGSAYDQVRDQFSTQQSYAFYGRTKLLTENSANANMVNFSGRKDGDAVYMKVKLSVPDEKRVDTLSLLHQGDKLYAKEGNDHDWKSVAPKNVALQQELNNWSPIFSFQQMDEMKKNVRTLPDENPNDDVEAIRITLDSAKLKTWLATQMREQTASAASIQSTPDFKHKPKLKLAMALSDGAWQKTHAKQAGPSIQSKAKPDVNEIVDQMNVEADYTIYYNKKSMLPTNLTMSIRSVYDLNNQRVHEHSQVETFLQNYGRVQPLPTPAERPTEG</sequence>
<dbReference type="PATRIC" id="fig|54915.3.peg.440"/>
<organism evidence="3 4">
    <name type="scientific">Brevibacillus reuszeri</name>
    <dbReference type="NCBI Taxonomy" id="54915"/>
    <lineage>
        <taxon>Bacteria</taxon>
        <taxon>Bacillati</taxon>
        <taxon>Bacillota</taxon>
        <taxon>Bacilli</taxon>
        <taxon>Bacillales</taxon>
        <taxon>Paenibacillaceae</taxon>
        <taxon>Brevibacillus</taxon>
    </lineage>
</organism>
<comment type="caution">
    <text evidence="3">The sequence shown here is derived from an EMBL/GenBank/DDBJ whole genome shotgun (WGS) entry which is preliminary data.</text>
</comment>
<feature type="chain" id="PRO_5039098216" description="Lipoprotein" evidence="1">
    <location>
        <begin position="24"/>
        <end position="301"/>
    </location>
</feature>
<evidence type="ECO:0000313" key="2">
    <source>
        <dbReference type="EMBL" id="GED69043.1"/>
    </source>
</evidence>
<evidence type="ECO:0000313" key="5">
    <source>
        <dbReference type="Proteomes" id="UP000319578"/>
    </source>
</evidence>
<proteinExistence type="predicted"/>
<reference evidence="4" key="1">
    <citation type="submission" date="2015-07" db="EMBL/GenBank/DDBJ databases">
        <title>Genome sequencing project for genomic taxonomy and phylogenomics of Bacillus-like bacteria.</title>
        <authorList>
            <person name="Liu B."/>
            <person name="Wang J."/>
            <person name="Zhu Y."/>
            <person name="Liu G."/>
            <person name="Chen Q."/>
            <person name="Chen Z."/>
            <person name="Lan J."/>
            <person name="Che J."/>
            <person name="Ge C."/>
            <person name="Shi H."/>
            <person name="Pan Z."/>
            <person name="Liu X."/>
        </authorList>
    </citation>
    <scope>NUCLEOTIDE SEQUENCE [LARGE SCALE GENOMIC DNA]</scope>
    <source>
        <strain evidence="4">DSM 9887</strain>
    </source>
</reference>
<keyword evidence="5" id="KW-1185">Reference proteome</keyword>
<evidence type="ECO:0000256" key="1">
    <source>
        <dbReference type="SAM" id="SignalP"/>
    </source>
</evidence>
<name>A0A0K9YIP6_9BACL</name>
<dbReference type="RefSeq" id="WP_049742478.1">
    <property type="nucleotide sequence ID" value="NZ_BJON01000010.1"/>
</dbReference>
<evidence type="ECO:0008006" key="6">
    <source>
        <dbReference type="Google" id="ProtNLM"/>
    </source>
</evidence>
<protein>
    <recommendedName>
        <fullName evidence="6">Lipoprotein</fullName>
    </recommendedName>
</protein>
<dbReference type="Proteomes" id="UP000036834">
    <property type="component" value="Unassembled WGS sequence"/>
</dbReference>
<dbReference type="Proteomes" id="UP000319578">
    <property type="component" value="Unassembled WGS sequence"/>
</dbReference>
<dbReference type="AlphaFoldDB" id="A0A0K9YIP6"/>